<keyword evidence="3" id="KW-1185">Reference proteome</keyword>
<gene>
    <name evidence="2" type="ORF">ODALV1_LOCUS7135</name>
</gene>
<protein>
    <submittedName>
        <fullName evidence="2">Uncharacterized protein</fullName>
    </submittedName>
</protein>
<organism evidence="2 3">
    <name type="scientific">Orchesella dallaii</name>
    <dbReference type="NCBI Taxonomy" id="48710"/>
    <lineage>
        <taxon>Eukaryota</taxon>
        <taxon>Metazoa</taxon>
        <taxon>Ecdysozoa</taxon>
        <taxon>Arthropoda</taxon>
        <taxon>Hexapoda</taxon>
        <taxon>Collembola</taxon>
        <taxon>Entomobryomorpha</taxon>
        <taxon>Entomobryoidea</taxon>
        <taxon>Orchesellidae</taxon>
        <taxon>Orchesellinae</taxon>
        <taxon>Orchesella</taxon>
    </lineage>
</organism>
<accession>A0ABP1Q6R4</accession>
<name>A0ABP1Q6R4_9HEXA</name>
<proteinExistence type="predicted"/>
<keyword evidence="1" id="KW-1133">Transmembrane helix</keyword>
<feature type="transmembrane region" description="Helical" evidence="1">
    <location>
        <begin position="33"/>
        <end position="58"/>
    </location>
</feature>
<dbReference type="EMBL" id="CAXLJM020000023">
    <property type="protein sequence ID" value="CAL8088696.1"/>
    <property type="molecule type" value="Genomic_DNA"/>
</dbReference>
<keyword evidence="1" id="KW-0812">Transmembrane</keyword>
<evidence type="ECO:0000313" key="2">
    <source>
        <dbReference type="EMBL" id="CAL8088696.1"/>
    </source>
</evidence>
<evidence type="ECO:0000313" key="3">
    <source>
        <dbReference type="Proteomes" id="UP001642540"/>
    </source>
</evidence>
<evidence type="ECO:0000256" key="1">
    <source>
        <dbReference type="SAM" id="Phobius"/>
    </source>
</evidence>
<reference evidence="2 3" key="1">
    <citation type="submission" date="2024-08" db="EMBL/GenBank/DDBJ databases">
        <authorList>
            <person name="Cucini C."/>
            <person name="Frati F."/>
        </authorList>
    </citation>
    <scope>NUCLEOTIDE SEQUENCE [LARGE SCALE GENOMIC DNA]</scope>
</reference>
<keyword evidence="1" id="KW-0472">Membrane</keyword>
<sequence length="128" mass="14731">MDKHNSTAVYGISNLKFKEEPEAVTTQDTSQSIIILLVFFIVILSLFAVGMGLSYLCYKRALKKRKERERREQRLRAERLHPYRAIAAARRVRGIPNLYAPNPKDENSHLLDASVVPVHVQLETDNQR</sequence>
<dbReference type="Proteomes" id="UP001642540">
    <property type="component" value="Unassembled WGS sequence"/>
</dbReference>
<comment type="caution">
    <text evidence="2">The sequence shown here is derived from an EMBL/GenBank/DDBJ whole genome shotgun (WGS) entry which is preliminary data.</text>
</comment>